<dbReference type="SUPFAM" id="SSF51621">
    <property type="entry name" value="Phosphoenolpyruvate/pyruvate domain"/>
    <property type="match status" value="1"/>
</dbReference>
<evidence type="ECO:0000313" key="3">
    <source>
        <dbReference type="Proteomes" id="UP001194746"/>
    </source>
</evidence>
<organism evidence="2 3">
    <name type="scientific">Aspergillus nanangensis</name>
    <dbReference type="NCBI Taxonomy" id="2582783"/>
    <lineage>
        <taxon>Eukaryota</taxon>
        <taxon>Fungi</taxon>
        <taxon>Dikarya</taxon>
        <taxon>Ascomycota</taxon>
        <taxon>Pezizomycotina</taxon>
        <taxon>Eurotiomycetes</taxon>
        <taxon>Eurotiomycetidae</taxon>
        <taxon>Eurotiales</taxon>
        <taxon>Aspergillaceae</taxon>
        <taxon>Aspergillus</taxon>
        <taxon>Aspergillus subgen. Circumdati</taxon>
    </lineage>
</organism>
<reference evidence="2" key="1">
    <citation type="journal article" date="2019" name="Beilstein J. Org. Chem.">
        <title>Nanangenines: drimane sesquiterpenoids as the dominant metabolite cohort of a novel Australian fungus, Aspergillus nanangensis.</title>
        <authorList>
            <person name="Lacey H.J."/>
            <person name="Gilchrist C.L.M."/>
            <person name="Crombie A."/>
            <person name="Kalaitzis J.A."/>
            <person name="Vuong D."/>
            <person name="Rutledge P.J."/>
            <person name="Turner P."/>
            <person name="Pitt J.I."/>
            <person name="Lacey E."/>
            <person name="Chooi Y.H."/>
            <person name="Piggott A.M."/>
        </authorList>
    </citation>
    <scope>NUCLEOTIDE SEQUENCE</scope>
    <source>
        <strain evidence="2">MST-FP2251</strain>
    </source>
</reference>
<evidence type="ECO:0000256" key="1">
    <source>
        <dbReference type="ARBA" id="ARBA00001050"/>
    </source>
</evidence>
<proteinExistence type="predicted"/>
<gene>
    <name evidence="2" type="ORF">FE257_006452</name>
</gene>
<dbReference type="Proteomes" id="UP001194746">
    <property type="component" value="Unassembled WGS sequence"/>
</dbReference>
<comment type="catalytic activity">
    <reaction evidence="1">
        <text>(2S,3R)-3-hydroxybutane-1,2,3-tricarboxylate = pyruvate + succinate</text>
        <dbReference type="Rhea" id="RHEA:16809"/>
        <dbReference type="ChEBI" id="CHEBI:15361"/>
        <dbReference type="ChEBI" id="CHEBI:30031"/>
        <dbReference type="ChEBI" id="CHEBI:57429"/>
        <dbReference type="EC" id="4.1.3.30"/>
    </reaction>
</comment>
<dbReference type="InterPro" id="IPR015813">
    <property type="entry name" value="Pyrv/PenolPyrv_kinase-like_dom"/>
</dbReference>
<dbReference type="InterPro" id="IPR018523">
    <property type="entry name" value="Isocitrate_lyase_ph_CS"/>
</dbReference>
<keyword evidence="3" id="KW-1185">Reference proteome</keyword>
<name>A0AAD4GZ06_ASPNN</name>
<dbReference type="PROSITE" id="PS00161">
    <property type="entry name" value="ISOCITRATE_LYASE"/>
    <property type="match status" value="1"/>
</dbReference>
<dbReference type="Gene3D" id="3.20.20.60">
    <property type="entry name" value="Phosphoenolpyruvate-binding domains"/>
    <property type="match status" value="1"/>
</dbReference>
<protein>
    <submittedName>
        <fullName evidence="2">Uncharacterized protein</fullName>
    </submittedName>
</protein>
<reference evidence="2" key="2">
    <citation type="submission" date="2020-02" db="EMBL/GenBank/DDBJ databases">
        <authorList>
            <person name="Gilchrist C.L.M."/>
            <person name="Chooi Y.-H."/>
        </authorList>
    </citation>
    <scope>NUCLEOTIDE SEQUENCE</scope>
    <source>
        <strain evidence="2">MST-FP2251</strain>
    </source>
</reference>
<dbReference type="Pfam" id="PF13714">
    <property type="entry name" value="PEP_mutase"/>
    <property type="match status" value="1"/>
</dbReference>
<dbReference type="CDD" id="cd00377">
    <property type="entry name" value="ICL_PEPM"/>
    <property type="match status" value="1"/>
</dbReference>
<dbReference type="AlphaFoldDB" id="A0AAD4GZ06"/>
<sequence>MSVRRSRKWTPPVQILRDLLARPDQLLVCPGVHDGFTARIALDVGFDCLYMTGAGTSASRLGSPDLGLISLPEMLANATMIASLDTSVPLIADADTGFGGTLSVARTVWAYINANIAALHLEDQAITKRCGHLNNKQLVSQDEYLSRIKAAVKAREESGRDIVLIARTDALQSLGFEAAIARLKAAVREGADVAFLEGILTTEQAHAVCQELSPTPCLINMVPGGVSPIMSAAEAQSLGFKIQIWPILSLTEIYASTRRAMVELKETGLHKQPLNGAGKLRDVFGVCGMDRFAEFDGAINASSVYKKL</sequence>
<dbReference type="EMBL" id="VCAU01000003">
    <property type="protein sequence ID" value="KAF9894567.1"/>
    <property type="molecule type" value="Genomic_DNA"/>
</dbReference>
<dbReference type="PANTHER" id="PTHR42905:SF2">
    <property type="entry name" value="PHOSPHOENOLPYRUVATE CARBOXYLASE FAMILY PROTEIN"/>
    <property type="match status" value="1"/>
</dbReference>
<dbReference type="PANTHER" id="PTHR42905">
    <property type="entry name" value="PHOSPHOENOLPYRUVATE CARBOXYLASE"/>
    <property type="match status" value="1"/>
</dbReference>
<dbReference type="InterPro" id="IPR040442">
    <property type="entry name" value="Pyrv_kinase-like_dom_sf"/>
</dbReference>
<accession>A0AAD4GZ06</accession>
<dbReference type="InterPro" id="IPR039556">
    <property type="entry name" value="ICL/PEPM"/>
</dbReference>
<dbReference type="GO" id="GO:0046421">
    <property type="term" value="F:methylisocitrate lyase activity"/>
    <property type="evidence" value="ECO:0007669"/>
    <property type="project" value="UniProtKB-EC"/>
</dbReference>
<comment type="caution">
    <text evidence="2">The sequence shown here is derived from an EMBL/GenBank/DDBJ whole genome shotgun (WGS) entry which is preliminary data.</text>
</comment>
<evidence type="ECO:0000313" key="2">
    <source>
        <dbReference type="EMBL" id="KAF9894567.1"/>
    </source>
</evidence>